<dbReference type="Proteomes" id="UP001172386">
    <property type="component" value="Unassembled WGS sequence"/>
</dbReference>
<reference evidence="1" key="1">
    <citation type="submission" date="2022-10" db="EMBL/GenBank/DDBJ databases">
        <title>Culturing micro-colonial fungi from biological soil crusts in the Mojave desert and describing Neophaeococcomyces mojavensis, and introducing the new genera and species Taxawa tesnikishii.</title>
        <authorList>
            <person name="Kurbessoian T."/>
            <person name="Stajich J.E."/>
        </authorList>
    </citation>
    <scope>NUCLEOTIDE SEQUENCE</scope>
    <source>
        <strain evidence="1">JES_112</strain>
    </source>
</reference>
<comment type="caution">
    <text evidence="1">The sequence shown here is derived from an EMBL/GenBank/DDBJ whole genome shotgun (WGS) entry which is preliminary data.</text>
</comment>
<name>A0ACC3ABZ2_9EURO</name>
<dbReference type="EMBL" id="JAPDRQ010000045">
    <property type="protein sequence ID" value="KAJ9658980.1"/>
    <property type="molecule type" value="Genomic_DNA"/>
</dbReference>
<keyword evidence="2" id="KW-1185">Reference proteome</keyword>
<organism evidence="1 2">
    <name type="scientific">Neophaeococcomyces mojaviensis</name>
    <dbReference type="NCBI Taxonomy" id="3383035"/>
    <lineage>
        <taxon>Eukaryota</taxon>
        <taxon>Fungi</taxon>
        <taxon>Dikarya</taxon>
        <taxon>Ascomycota</taxon>
        <taxon>Pezizomycotina</taxon>
        <taxon>Eurotiomycetes</taxon>
        <taxon>Chaetothyriomycetidae</taxon>
        <taxon>Chaetothyriales</taxon>
        <taxon>Chaetothyriales incertae sedis</taxon>
        <taxon>Neophaeococcomyces</taxon>
    </lineage>
</organism>
<evidence type="ECO:0000313" key="2">
    <source>
        <dbReference type="Proteomes" id="UP001172386"/>
    </source>
</evidence>
<sequence>MDELHAKAEALDAVLDSLRSLDDTSVQELLQLIRSQASVTEITQLARNILASVDFRNEHRDSTRRAVMSIAALTDEPPIRVPAKPWTDVTDDDYFVSHLISVFFTWHHQACPAVDRDIFVREMNSKSLNSQFCSPLLVNAILTAACFYSDHPSVFADPDDQYTRGKHFLEEANRRWTLEEGKVSLTNLQTLPSIIIGNIVSGKDRIGLLHVSQSTYLRTELERKVKLSLKGGNDEFASAEYQRSLRLAAWAAWLTEVEMAVAFVRPMEIRTPQSKRPWVDDELRLTTQWRPYPKIGPEVSFSPNCITDEAYNLYQIGAEVLPLLLAIDPADSPLPGRMSIDRSVKQARLHSVGQQLDDWEQQLSPYAKFQPADSLAVAGPLVDLQ</sequence>
<gene>
    <name evidence="1" type="ORF">H2198_003409</name>
</gene>
<accession>A0ACC3ABZ2</accession>
<evidence type="ECO:0000313" key="1">
    <source>
        <dbReference type="EMBL" id="KAJ9658980.1"/>
    </source>
</evidence>
<proteinExistence type="predicted"/>
<protein>
    <submittedName>
        <fullName evidence="1">Uncharacterized protein</fullName>
    </submittedName>
</protein>